<sequence>MITILAKAFIEDLEKFVGVFSTRGVEMRKKHGSKGSEIFKVVAEENTVWVLFEWENKEAFEEFLNDPMVQETMKSSGTIGKPEFIILDKIGEFPG</sequence>
<dbReference type="InterPro" id="IPR007138">
    <property type="entry name" value="ABM_dom"/>
</dbReference>
<keyword evidence="3" id="KW-1185">Reference proteome</keyword>
<name>A0ABR8J0Y6_9NOST</name>
<dbReference type="Gene3D" id="3.30.70.100">
    <property type="match status" value="1"/>
</dbReference>
<dbReference type="SUPFAM" id="SSF54909">
    <property type="entry name" value="Dimeric alpha+beta barrel"/>
    <property type="match status" value="1"/>
</dbReference>
<accession>A0ABR8J0Y6</accession>
<comment type="caution">
    <text evidence="2">The sequence shown here is derived from an EMBL/GenBank/DDBJ whole genome shotgun (WGS) entry which is preliminary data.</text>
</comment>
<dbReference type="PROSITE" id="PS51725">
    <property type="entry name" value="ABM"/>
    <property type="match status" value="1"/>
</dbReference>
<reference evidence="2 3" key="1">
    <citation type="journal article" date="2020" name="ISME J.">
        <title>Comparative genomics reveals insights into cyanobacterial evolution and habitat adaptation.</title>
        <authorList>
            <person name="Chen M.Y."/>
            <person name="Teng W.K."/>
            <person name="Zhao L."/>
            <person name="Hu C.X."/>
            <person name="Zhou Y.K."/>
            <person name="Han B.P."/>
            <person name="Song L.R."/>
            <person name="Shu W.S."/>
        </authorList>
    </citation>
    <scope>NUCLEOTIDE SEQUENCE [LARGE SCALE GENOMIC DNA]</scope>
    <source>
        <strain evidence="2 3">FACHB-362</strain>
    </source>
</reference>
<dbReference type="Pfam" id="PF03992">
    <property type="entry name" value="ABM"/>
    <property type="match status" value="1"/>
</dbReference>
<dbReference type="InterPro" id="IPR011008">
    <property type="entry name" value="Dimeric_a/b-barrel"/>
</dbReference>
<dbReference type="EMBL" id="JACJTQ010000011">
    <property type="protein sequence ID" value="MBD2691986.1"/>
    <property type="molecule type" value="Genomic_DNA"/>
</dbReference>
<evidence type="ECO:0000259" key="1">
    <source>
        <dbReference type="PROSITE" id="PS51725"/>
    </source>
</evidence>
<protein>
    <recommendedName>
        <fullName evidence="1">ABM domain-containing protein</fullName>
    </recommendedName>
</protein>
<proteinExistence type="predicted"/>
<dbReference type="Proteomes" id="UP000660381">
    <property type="component" value="Unassembled WGS sequence"/>
</dbReference>
<evidence type="ECO:0000313" key="3">
    <source>
        <dbReference type="Proteomes" id="UP000660381"/>
    </source>
</evidence>
<evidence type="ECO:0000313" key="2">
    <source>
        <dbReference type="EMBL" id="MBD2691986.1"/>
    </source>
</evidence>
<gene>
    <name evidence="2" type="ORF">H6G68_09485</name>
</gene>
<organism evidence="2 3">
    <name type="scientific">Anabaena catenula FACHB-362</name>
    <dbReference type="NCBI Taxonomy" id="2692877"/>
    <lineage>
        <taxon>Bacteria</taxon>
        <taxon>Bacillati</taxon>
        <taxon>Cyanobacteriota</taxon>
        <taxon>Cyanophyceae</taxon>
        <taxon>Nostocales</taxon>
        <taxon>Nostocaceae</taxon>
        <taxon>Anabaena</taxon>
    </lineage>
</organism>
<feature type="domain" description="ABM" evidence="1">
    <location>
        <begin position="1"/>
        <end position="93"/>
    </location>
</feature>
<dbReference type="RefSeq" id="WP_190906414.1">
    <property type="nucleotide sequence ID" value="NZ_JACJTQ010000011.1"/>
</dbReference>